<evidence type="ECO:0000259" key="2">
    <source>
        <dbReference type="Pfam" id="PF07587"/>
    </source>
</evidence>
<dbReference type="InterPro" id="IPR022655">
    <property type="entry name" value="DUF1553"/>
</dbReference>
<reference evidence="4" key="1">
    <citation type="submission" date="2020-05" db="EMBL/GenBank/DDBJ databases">
        <title>Frigoriglobus tundricola gen. nov., sp. nov., a psychrotolerant cellulolytic planctomycete of the family Gemmataceae with two divergent copies of 16S rRNA gene.</title>
        <authorList>
            <person name="Kulichevskaya I.S."/>
            <person name="Ivanova A.A."/>
            <person name="Naumoff D.G."/>
            <person name="Beletsky A.V."/>
            <person name="Rijpstra W.I.C."/>
            <person name="Sinninghe Damste J.S."/>
            <person name="Mardanov A.V."/>
            <person name="Ravin N.V."/>
            <person name="Dedysh S.N."/>
        </authorList>
    </citation>
    <scope>NUCLEOTIDE SEQUENCE [LARGE SCALE GENOMIC DNA]</scope>
    <source>
        <strain evidence="4">PL17</strain>
    </source>
</reference>
<evidence type="ECO:0000313" key="4">
    <source>
        <dbReference type="Proteomes" id="UP000503447"/>
    </source>
</evidence>
<feature type="domain" description="DUF1549" evidence="1">
    <location>
        <begin position="33"/>
        <end position="217"/>
    </location>
</feature>
<dbReference type="Proteomes" id="UP000503447">
    <property type="component" value="Chromosome"/>
</dbReference>
<evidence type="ECO:0000259" key="1">
    <source>
        <dbReference type="Pfam" id="PF07583"/>
    </source>
</evidence>
<keyword evidence="4" id="KW-1185">Reference proteome</keyword>
<name>A0A6M5YKC5_9BACT</name>
<dbReference type="RefSeq" id="WP_171469883.1">
    <property type="nucleotide sequence ID" value="NZ_CP053452.2"/>
</dbReference>
<protein>
    <recommendedName>
        <fullName evidence="5">DUF1553 domain-containing protein</fullName>
    </recommendedName>
</protein>
<dbReference type="AlphaFoldDB" id="A0A6M5YKC5"/>
<dbReference type="PANTHER" id="PTHR35889:SF3">
    <property type="entry name" value="F-BOX DOMAIN-CONTAINING PROTEIN"/>
    <property type="match status" value="1"/>
</dbReference>
<evidence type="ECO:0000313" key="3">
    <source>
        <dbReference type="EMBL" id="QJW93736.1"/>
    </source>
</evidence>
<dbReference type="PANTHER" id="PTHR35889">
    <property type="entry name" value="CYCLOINULO-OLIGOSACCHARIDE FRUCTANOTRANSFERASE-RELATED"/>
    <property type="match status" value="1"/>
</dbReference>
<evidence type="ECO:0008006" key="5">
    <source>
        <dbReference type="Google" id="ProtNLM"/>
    </source>
</evidence>
<proteinExistence type="predicted"/>
<sequence>MERPFLAFALVVAGSGPAPAAAPRPDPAALAARIDRHLAAAWAEARITPAESSDDAAFLRRATLDLTGRVPSVAEVNAFLGDTRRDKRARLIERLTGTAASARHLAVVWRKTWLPQTETLAAMADGTDEWLAVQLRQNAPYDRIVRDLLVAPAARPGSGPPVPRAFLALNEGKPDNLAASAARAFLGVNLDCAQCHDHPFARWTRDQFWQTAAFFARPTPAGGGKPARLEVKVLNTDRAVGPRLLTDAPVSWPETLEEDTGRRVFAGWLTAADNPYFARNAVNRLWAQFFGTGLVEPLDDLSGENPASVPPLLDDLTRAFVSSGYDLALLTRAIVLSRAYQLSSLAPAGAGASGPRLFSRAAVRGLTGEQLYDSLRVAAGFAPLRPDLDPPAVLGERSRFAAQFYVERPGSAQRSILQSLSLMNGGTTAALTDPQAAPTLAGVAGAPFLDTAGQVDALFLAALGRTPTASESAAFVKYAEAAEPKDRPKRLADIFWALLNSAEFSTNH</sequence>
<dbReference type="EMBL" id="CP053452">
    <property type="protein sequence ID" value="QJW93736.1"/>
    <property type="molecule type" value="Genomic_DNA"/>
</dbReference>
<dbReference type="Pfam" id="PF07583">
    <property type="entry name" value="PSCyt2"/>
    <property type="match status" value="1"/>
</dbReference>
<dbReference type="InterPro" id="IPR011444">
    <property type="entry name" value="DUF1549"/>
</dbReference>
<dbReference type="KEGG" id="ftj:FTUN_1247"/>
<accession>A0A6M5YKC5</accession>
<feature type="domain" description="DUF1553" evidence="2">
    <location>
        <begin position="262"/>
        <end position="380"/>
    </location>
</feature>
<dbReference type="Pfam" id="PF07587">
    <property type="entry name" value="PSD1"/>
    <property type="match status" value="1"/>
</dbReference>
<organism evidence="3 4">
    <name type="scientific">Frigoriglobus tundricola</name>
    <dbReference type="NCBI Taxonomy" id="2774151"/>
    <lineage>
        <taxon>Bacteria</taxon>
        <taxon>Pseudomonadati</taxon>
        <taxon>Planctomycetota</taxon>
        <taxon>Planctomycetia</taxon>
        <taxon>Gemmatales</taxon>
        <taxon>Gemmataceae</taxon>
        <taxon>Frigoriglobus</taxon>
    </lineage>
</organism>
<gene>
    <name evidence="3" type="ORF">FTUN_1247</name>
</gene>